<feature type="region of interest" description="Disordered" evidence="1">
    <location>
        <begin position="148"/>
        <end position="186"/>
    </location>
</feature>
<dbReference type="EMBL" id="HBEV01008578">
    <property type="protein sequence ID" value="CAD8588615.1"/>
    <property type="molecule type" value="Transcribed_RNA"/>
</dbReference>
<evidence type="ECO:0000256" key="1">
    <source>
        <dbReference type="SAM" id="MobiDB-lite"/>
    </source>
</evidence>
<dbReference type="PANTHER" id="PTHR33664:SF1">
    <property type="entry name" value="DYNEIN AXONEMAL ASSEMBLY FACTOR 9"/>
    <property type="match status" value="1"/>
</dbReference>
<proteinExistence type="predicted"/>
<evidence type="ECO:0000313" key="2">
    <source>
        <dbReference type="EMBL" id="CAD8588615.1"/>
    </source>
</evidence>
<sequence length="435" mass="45657">MTLAAEFIGCGGASDDVSVARPTADRDVAGSNPERDAGRVLRMRLGAVTACVAADGFFADAERRPAFGALAQVTPPACDNVVLLPTGAAALSSSSSSFSSSAPGAVPAPTSQELLEDAAAWIRAAIRARGGDVNVTVGARRLLSSPLAAATSTSTKKKTNQSPPGGGARLAAAASASKQAGTPRRNLARRRVVAEGDVDLRAVLACVRGMFALGRRARAKTPEEIRRMTPDERLEHDLTRFAEIDPSAPLVTHAEINATIGGGAERDATCNFRRVYNFTAAARDKDVEAEGVTDTAGFGTAGVVATRVEVTVSGRNVLAGEGLNLAERVRACAHRGPPPRPLRTAASLREEEVAAVARRCKDEADLPTGWYYDGSVYVSYDGVRRTSEHPRMDEYVGAVVEEMNGAIEEWNAGAEEARNALRGVTITAEEARAYA</sequence>
<accession>A0A7S0KPL9</accession>
<organism evidence="2">
    <name type="scientific">Micromonas pusilla</name>
    <name type="common">Picoplanktonic green alga</name>
    <name type="synonym">Chromulina pusilla</name>
    <dbReference type="NCBI Taxonomy" id="38833"/>
    <lineage>
        <taxon>Eukaryota</taxon>
        <taxon>Viridiplantae</taxon>
        <taxon>Chlorophyta</taxon>
        <taxon>Mamiellophyceae</taxon>
        <taxon>Mamiellales</taxon>
        <taxon>Mamiellaceae</taxon>
        <taxon>Micromonas</taxon>
    </lineage>
</organism>
<dbReference type="PANTHER" id="PTHR33664">
    <property type="entry name" value="RCG26366"/>
    <property type="match status" value="1"/>
</dbReference>
<protein>
    <submittedName>
        <fullName evidence="2">Uncharacterized protein</fullName>
    </submittedName>
</protein>
<reference evidence="2" key="1">
    <citation type="submission" date="2021-01" db="EMBL/GenBank/DDBJ databases">
        <authorList>
            <person name="Corre E."/>
            <person name="Pelletier E."/>
            <person name="Niang G."/>
            <person name="Scheremetjew M."/>
            <person name="Finn R."/>
            <person name="Kale V."/>
            <person name="Holt S."/>
            <person name="Cochrane G."/>
            <person name="Meng A."/>
            <person name="Brown T."/>
            <person name="Cohen L."/>
        </authorList>
    </citation>
    <scope>NUCLEOTIDE SEQUENCE</scope>
    <source>
        <strain evidence="2">CCMP494</strain>
    </source>
</reference>
<gene>
    <name evidence="2" type="ORF">MSP1404_LOCUS6553</name>
</gene>
<dbReference type="AlphaFoldDB" id="A0A7S0KPL9"/>
<dbReference type="InterPro" id="IPR040342">
    <property type="entry name" value="DNAAF9"/>
</dbReference>
<feature type="compositionally biased region" description="Low complexity" evidence="1">
    <location>
        <begin position="169"/>
        <end position="183"/>
    </location>
</feature>
<name>A0A7S0KPL9_MICPS</name>